<name>A0A0F9KYY9_9ZZZZ</name>
<evidence type="ECO:0000313" key="2">
    <source>
        <dbReference type="EMBL" id="KKM20750.1"/>
    </source>
</evidence>
<proteinExistence type="predicted"/>
<feature type="region of interest" description="Disordered" evidence="1">
    <location>
        <begin position="61"/>
        <end position="94"/>
    </location>
</feature>
<evidence type="ECO:0000256" key="1">
    <source>
        <dbReference type="SAM" id="MobiDB-lite"/>
    </source>
</evidence>
<reference evidence="2" key="1">
    <citation type="journal article" date="2015" name="Nature">
        <title>Complex archaea that bridge the gap between prokaryotes and eukaryotes.</title>
        <authorList>
            <person name="Spang A."/>
            <person name="Saw J.H."/>
            <person name="Jorgensen S.L."/>
            <person name="Zaremba-Niedzwiedzka K."/>
            <person name="Martijn J."/>
            <person name="Lind A.E."/>
            <person name="van Eijk R."/>
            <person name="Schleper C."/>
            <person name="Guy L."/>
            <person name="Ettema T.J."/>
        </authorList>
    </citation>
    <scope>NUCLEOTIDE SEQUENCE</scope>
</reference>
<protein>
    <submittedName>
        <fullName evidence="2">Uncharacterized protein</fullName>
    </submittedName>
</protein>
<feature type="compositionally biased region" description="Basic and acidic residues" evidence="1">
    <location>
        <begin position="69"/>
        <end position="82"/>
    </location>
</feature>
<dbReference type="AlphaFoldDB" id="A0A0F9KYY9"/>
<organism evidence="2">
    <name type="scientific">marine sediment metagenome</name>
    <dbReference type="NCBI Taxonomy" id="412755"/>
    <lineage>
        <taxon>unclassified sequences</taxon>
        <taxon>metagenomes</taxon>
        <taxon>ecological metagenomes</taxon>
    </lineage>
</organism>
<sequence>MTEMKIYYEVKTGLYATKKEIEELEAIRFNDPIRFNDKLHDLIKARLIEFKVKEENRQLSKNGVIKSHSQNEDIKLKKHDSLDGNGQWNGDYES</sequence>
<gene>
    <name evidence="2" type="ORF">LCGC14_1642230</name>
</gene>
<dbReference type="EMBL" id="LAZR01013702">
    <property type="protein sequence ID" value="KKM20750.1"/>
    <property type="molecule type" value="Genomic_DNA"/>
</dbReference>
<accession>A0A0F9KYY9</accession>
<comment type="caution">
    <text evidence="2">The sequence shown here is derived from an EMBL/GenBank/DDBJ whole genome shotgun (WGS) entry which is preliminary data.</text>
</comment>